<evidence type="ECO:0000313" key="2">
    <source>
        <dbReference type="EMBL" id="TCB90708.1"/>
    </source>
</evidence>
<comment type="caution">
    <text evidence="2">The sequence shown here is derived from an EMBL/GenBank/DDBJ whole genome shotgun (WGS) entry which is preliminary data.</text>
</comment>
<evidence type="ECO:0000313" key="3">
    <source>
        <dbReference type="Proteomes" id="UP000292274"/>
    </source>
</evidence>
<reference evidence="2 3" key="1">
    <citation type="submission" date="2019-02" db="EMBL/GenBank/DDBJ databases">
        <title>Jishengella sp. nov., isolated from a root of Zingiber montanum.</title>
        <authorList>
            <person name="Kuncharoen N."/>
            <person name="Kudo T."/>
            <person name="Masahiro Y."/>
            <person name="Ohkuma M."/>
            <person name="Tanasupawat S."/>
        </authorList>
    </citation>
    <scope>NUCLEOTIDE SEQUENCE [LARGE SCALE GENOMIC DNA]</scope>
    <source>
        <strain evidence="2 3">PLAI 1-1</strain>
    </source>
</reference>
<evidence type="ECO:0000256" key="1">
    <source>
        <dbReference type="SAM" id="MobiDB-lite"/>
    </source>
</evidence>
<proteinExistence type="predicted"/>
<keyword evidence="3" id="KW-1185">Reference proteome</keyword>
<dbReference type="AlphaFoldDB" id="A0A4R0G5X3"/>
<feature type="region of interest" description="Disordered" evidence="1">
    <location>
        <begin position="1"/>
        <end position="20"/>
    </location>
</feature>
<dbReference type="OrthoDB" id="3288664at2"/>
<gene>
    <name evidence="2" type="ORF">E0H26_26890</name>
</gene>
<accession>A0A4R0G5X3</accession>
<organism evidence="2 3">
    <name type="scientific">Micromonospora zingiberis</name>
    <dbReference type="NCBI Taxonomy" id="2053011"/>
    <lineage>
        <taxon>Bacteria</taxon>
        <taxon>Bacillati</taxon>
        <taxon>Actinomycetota</taxon>
        <taxon>Actinomycetes</taxon>
        <taxon>Micromonosporales</taxon>
        <taxon>Micromonosporaceae</taxon>
        <taxon>Micromonospora</taxon>
    </lineage>
</organism>
<protein>
    <submittedName>
        <fullName evidence="2">Uncharacterized protein</fullName>
    </submittedName>
</protein>
<dbReference type="EMBL" id="SJJR01000028">
    <property type="protein sequence ID" value="TCB90708.1"/>
    <property type="molecule type" value="Genomic_DNA"/>
</dbReference>
<name>A0A4R0G5X3_9ACTN</name>
<dbReference type="Proteomes" id="UP000292274">
    <property type="component" value="Unassembled WGS sequence"/>
</dbReference>
<dbReference type="RefSeq" id="WP_131308718.1">
    <property type="nucleotide sequence ID" value="NZ_SJJR01000028.1"/>
</dbReference>
<sequence>MTATGARFATEFDEPAPPRELPAVFTSGGDPEVLVADQMARGAAIVGRVQGGSGAVMLKVRSGGRPVRVRVDLHVDGAAQAAWSRAATPERGMRELPRLIMVRAQGTARAAALISRQRGRLRMVEAHAWVEFDLGADEMGDDHLLIIELADATLPPWAAASLSPLAAFGVRINQVEVTAIEEVAGESGRRPLTGASAQLAGLVSAGGLVGARGRTEGRPRSRFVVVNAAGPTVRTRLRTTVASVPPAAFRHPSQPWLRRQQSQTVLKAVRVARRGAGYALFEASPFTRPPEAGRLAVRAAHLVDGTDCPVRTTAPGPDLIDVVIERAGDGPVLIGLADPAAEAARRRVSEIACQVTEVEW</sequence>